<keyword evidence="4" id="KW-1185">Reference proteome</keyword>
<evidence type="ECO:0000256" key="1">
    <source>
        <dbReference type="ARBA" id="ARBA00022801"/>
    </source>
</evidence>
<dbReference type="AlphaFoldDB" id="A0AAD7XRG5"/>
<feature type="domain" description="BD-FAE-like" evidence="2">
    <location>
        <begin position="47"/>
        <end position="256"/>
    </location>
</feature>
<proteinExistence type="predicted"/>
<dbReference type="Pfam" id="PF20434">
    <property type="entry name" value="BD-FAE"/>
    <property type="match status" value="1"/>
</dbReference>
<protein>
    <recommendedName>
        <fullName evidence="2">BD-FAE-like domain-containing protein</fullName>
    </recommendedName>
</protein>
<dbReference type="SUPFAM" id="SSF53474">
    <property type="entry name" value="alpha/beta-Hydrolases"/>
    <property type="match status" value="1"/>
</dbReference>
<dbReference type="GO" id="GO:0016787">
    <property type="term" value="F:hydrolase activity"/>
    <property type="evidence" value="ECO:0007669"/>
    <property type="project" value="UniProtKB-KW"/>
</dbReference>
<dbReference type="PANTHER" id="PTHR48081:SF13">
    <property type="entry name" value="ALPHA_BETA HYDROLASE"/>
    <property type="match status" value="1"/>
</dbReference>
<dbReference type="PANTHER" id="PTHR48081">
    <property type="entry name" value="AB HYDROLASE SUPERFAMILY PROTEIN C4A8.06C"/>
    <property type="match status" value="1"/>
</dbReference>
<dbReference type="Gene3D" id="3.40.50.1820">
    <property type="entry name" value="alpha/beta hydrolase"/>
    <property type="match status" value="1"/>
</dbReference>
<dbReference type="Proteomes" id="UP001230188">
    <property type="component" value="Unassembled WGS sequence"/>
</dbReference>
<sequence length="315" mass="33943">MAVGTFMMRGYILGMGLVGGEAPEDVEMEEVVVQEASASTKALRMRVYRRAGTDQVLPCVVCVHGSAFYGRFEGEPLLLPRTRSSVVALLEHRGSRDGGKFPNAIHDVVACVRHLRANASALGVDAERIAAFGDSSGGYLAAMLGVLTTNPRDALLGDLGKYPNESAKVNCVVALFPPTKFDVMDEQHDPMFHAQRHDDPNSPEAYFMGYPVQSKPVDHASPLSYVQHDTIPFFLAHGDADPLVPCGQSKILYDKLIDLSSAPGAHQYHEIVGAGHATKHFSDPAFATLVNDFLDKFNVPHPPAVVTPTSSASSM</sequence>
<organism evidence="3 4">
    <name type="scientific">Chrysophaeum taylorii</name>
    <dbReference type="NCBI Taxonomy" id="2483200"/>
    <lineage>
        <taxon>Eukaryota</taxon>
        <taxon>Sar</taxon>
        <taxon>Stramenopiles</taxon>
        <taxon>Ochrophyta</taxon>
        <taxon>Pelagophyceae</taxon>
        <taxon>Pelagomonadales</taxon>
        <taxon>Pelagomonadaceae</taxon>
        <taxon>Chrysophaeum</taxon>
    </lineage>
</organism>
<evidence type="ECO:0000313" key="3">
    <source>
        <dbReference type="EMBL" id="KAJ8613226.1"/>
    </source>
</evidence>
<name>A0AAD7XRG5_9STRA</name>
<comment type="caution">
    <text evidence="3">The sequence shown here is derived from an EMBL/GenBank/DDBJ whole genome shotgun (WGS) entry which is preliminary data.</text>
</comment>
<evidence type="ECO:0000259" key="2">
    <source>
        <dbReference type="Pfam" id="PF20434"/>
    </source>
</evidence>
<dbReference type="InterPro" id="IPR049492">
    <property type="entry name" value="BD-FAE-like_dom"/>
</dbReference>
<gene>
    <name evidence="3" type="ORF">CTAYLR_004516</name>
</gene>
<dbReference type="InterPro" id="IPR029058">
    <property type="entry name" value="AB_hydrolase_fold"/>
</dbReference>
<reference evidence="3" key="1">
    <citation type="submission" date="2023-01" db="EMBL/GenBank/DDBJ databases">
        <title>Metagenome sequencing of chrysophaentin producing Chrysophaeum taylorii.</title>
        <authorList>
            <person name="Davison J."/>
            <person name="Bewley C."/>
        </authorList>
    </citation>
    <scope>NUCLEOTIDE SEQUENCE</scope>
    <source>
        <strain evidence="3">NIES-1699</strain>
    </source>
</reference>
<dbReference type="EMBL" id="JAQMWT010000034">
    <property type="protein sequence ID" value="KAJ8613226.1"/>
    <property type="molecule type" value="Genomic_DNA"/>
</dbReference>
<keyword evidence="1" id="KW-0378">Hydrolase</keyword>
<accession>A0AAD7XRG5</accession>
<evidence type="ECO:0000313" key="4">
    <source>
        <dbReference type="Proteomes" id="UP001230188"/>
    </source>
</evidence>
<dbReference type="InterPro" id="IPR050300">
    <property type="entry name" value="GDXG_lipolytic_enzyme"/>
</dbReference>